<organism evidence="1 2">
    <name type="scientific">Armillaria ostoyae</name>
    <name type="common">Armillaria root rot fungus</name>
    <dbReference type="NCBI Taxonomy" id="47428"/>
    <lineage>
        <taxon>Eukaryota</taxon>
        <taxon>Fungi</taxon>
        <taxon>Dikarya</taxon>
        <taxon>Basidiomycota</taxon>
        <taxon>Agaricomycotina</taxon>
        <taxon>Agaricomycetes</taxon>
        <taxon>Agaricomycetidae</taxon>
        <taxon>Agaricales</taxon>
        <taxon>Marasmiineae</taxon>
        <taxon>Physalacriaceae</taxon>
        <taxon>Armillaria</taxon>
    </lineage>
</organism>
<dbReference type="EMBL" id="FUEG01000038">
    <property type="protein sequence ID" value="SJL16844.1"/>
    <property type="molecule type" value="Genomic_DNA"/>
</dbReference>
<name>A0A284S773_ARMOS</name>
<accession>A0A284S773</accession>
<reference evidence="2" key="1">
    <citation type="journal article" date="2017" name="Nat. Ecol. Evol.">
        <title>Genome expansion and lineage-specific genetic innovations in the forest pathogenic fungi Armillaria.</title>
        <authorList>
            <person name="Sipos G."/>
            <person name="Prasanna A.N."/>
            <person name="Walter M.C."/>
            <person name="O'Connor E."/>
            <person name="Balint B."/>
            <person name="Krizsan K."/>
            <person name="Kiss B."/>
            <person name="Hess J."/>
            <person name="Varga T."/>
            <person name="Slot J."/>
            <person name="Riley R."/>
            <person name="Boka B."/>
            <person name="Rigling D."/>
            <person name="Barry K."/>
            <person name="Lee J."/>
            <person name="Mihaltcheva S."/>
            <person name="LaButti K."/>
            <person name="Lipzen A."/>
            <person name="Waldron R."/>
            <person name="Moloney N.M."/>
            <person name="Sperisen C."/>
            <person name="Kredics L."/>
            <person name="Vagvoelgyi C."/>
            <person name="Patrignani A."/>
            <person name="Fitzpatrick D."/>
            <person name="Nagy I."/>
            <person name="Doyle S."/>
            <person name="Anderson J.B."/>
            <person name="Grigoriev I.V."/>
            <person name="Gueldener U."/>
            <person name="Muensterkoetter M."/>
            <person name="Nagy L.G."/>
        </authorList>
    </citation>
    <scope>NUCLEOTIDE SEQUENCE [LARGE SCALE GENOMIC DNA]</scope>
    <source>
        <strain evidence="2">C18/9</strain>
    </source>
</reference>
<sequence>MLSTNEWLGILDQFSLPLQLEEDQTLQGINPRDV</sequence>
<gene>
    <name evidence="1" type="ORF">ARMOST_20373</name>
</gene>
<protein>
    <submittedName>
        <fullName evidence="1">Uncharacterized protein</fullName>
    </submittedName>
</protein>
<keyword evidence="2" id="KW-1185">Reference proteome</keyword>
<dbReference type="AlphaFoldDB" id="A0A284S773"/>
<dbReference type="Proteomes" id="UP000219338">
    <property type="component" value="Unassembled WGS sequence"/>
</dbReference>
<evidence type="ECO:0000313" key="1">
    <source>
        <dbReference type="EMBL" id="SJL16844.1"/>
    </source>
</evidence>
<proteinExistence type="predicted"/>
<evidence type="ECO:0000313" key="2">
    <source>
        <dbReference type="Proteomes" id="UP000219338"/>
    </source>
</evidence>